<evidence type="ECO:0000256" key="1">
    <source>
        <dbReference type="SAM" id="MobiDB-lite"/>
    </source>
</evidence>
<protein>
    <submittedName>
        <fullName evidence="2">Uncharacterized protein</fullName>
    </submittedName>
</protein>
<sequence length="85" mass="9847">MSITATYFKIQNVSFLFYITSAKVLHIQSRSKYRLHQLPPPKRLSVQIEGQQFEKPVTSFLSARQQSESSGRLPSKTFPFKRQSI</sequence>
<gene>
    <name evidence="2" type="ORF">CEXT_710231</name>
</gene>
<keyword evidence="3" id="KW-1185">Reference proteome</keyword>
<proteinExistence type="predicted"/>
<organism evidence="2 3">
    <name type="scientific">Caerostris extrusa</name>
    <name type="common">Bark spider</name>
    <name type="synonym">Caerostris bankana</name>
    <dbReference type="NCBI Taxonomy" id="172846"/>
    <lineage>
        <taxon>Eukaryota</taxon>
        <taxon>Metazoa</taxon>
        <taxon>Ecdysozoa</taxon>
        <taxon>Arthropoda</taxon>
        <taxon>Chelicerata</taxon>
        <taxon>Arachnida</taxon>
        <taxon>Araneae</taxon>
        <taxon>Araneomorphae</taxon>
        <taxon>Entelegynae</taxon>
        <taxon>Araneoidea</taxon>
        <taxon>Araneidae</taxon>
        <taxon>Caerostris</taxon>
    </lineage>
</organism>
<evidence type="ECO:0000313" key="3">
    <source>
        <dbReference type="Proteomes" id="UP001054945"/>
    </source>
</evidence>
<comment type="caution">
    <text evidence="2">The sequence shown here is derived from an EMBL/GenBank/DDBJ whole genome shotgun (WGS) entry which is preliminary data.</text>
</comment>
<dbReference type="AlphaFoldDB" id="A0AAV4NWB4"/>
<feature type="region of interest" description="Disordered" evidence="1">
    <location>
        <begin position="64"/>
        <end position="85"/>
    </location>
</feature>
<name>A0AAV4NWB4_CAEEX</name>
<evidence type="ECO:0000313" key="2">
    <source>
        <dbReference type="EMBL" id="GIX88575.1"/>
    </source>
</evidence>
<reference evidence="2 3" key="1">
    <citation type="submission" date="2021-06" db="EMBL/GenBank/DDBJ databases">
        <title>Caerostris extrusa draft genome.</title>
        <authorList>
            <person name="Kono N."/>
            <person name="Arakawa K."/>
        </authorList>
    </citation>
    <scope>NUCLEOTIDE SEQUENCE [LARGE SCALE GENOMIC DNA]</scope>
</reference>
<dbReference type="Proteomes" id="UP001054945">
    <property type="component" value="Unassembled WGS sequence"/>
</dbReference>
<accession>A0AAV4NWB4</accession>
<dbReference type="EMBL" id="BPLR01003782">
    <property type="protein sequence ID" value="GIX88575.1"/>
    <property type="molecule type" value="Genomic_DNA"/>
</dbReference>